<proteinExistence type="inferred from homology"/>
<feature type="chain" id="PRO_5015664459" evidence="8">
    <location>
        <begin position="25"/>
        <end position="1012"/>
    </location>
</feature>
<evidence type="ECO:0000256" key="3">
    <source>
        <dbReference type="ARBA" id="ARBA00022452"/>
    </source>
</evidence>
<evidence type="ECO:0000256" key="1">
    <source>
        <dbReference type="ARBA" id="ARBA00004571"/>
    </source>
</evidence>
<keyword evidence="2 7" id="KW-0813">Transport</keyword>
<dbReference type="InterPro" id="IPR036942">
    <property type="entry name" value="Beta-barrel_TonB_sf"/>
</dbReference>
<dbReference type="Gene3D" id="2.40.170.20">
    <property type="entry name" value="TonB-dependent receptor, beta-barrel domain"/>
    <property type="match status" value="1"/>
</dbReference>
<evidence type="ECO:0000256" key="6">
    <source>
        <dbReference type="ARBA" id="ARBA00023237"/>
    </source>
</evidence>
<dbReference type="GO" id="GO:0009279">
    <property type="term" value="C:cell outer membrane"/>
    <property type="evidence" value="ECO:0007669"/>
    <property type="project" value="UniProtKB-SubCell"/>
</dbReference>
<evidence type="ECO:0000256" key="4">
    <source>
        <dbReference type="ARBA" id="ARBA00022692"/>
    </source>
</evidence>
<dbReference type="EMBL" id="PTJC01000006">
    <property type="protein sequence ID" value="PPK85078.1"/>
    <property type="molecule type" value="Genomic_DNA"/>
</dbReference>
<protein>
    <submittedName>
        <fullName evidence="10">TonB-linked SusC/RagA family outer membrane protein</fullName>
    </submittedName>
</protein>
<keyword evidence="5 7" id="KW-0472">Membrane</keyword>
<gene>
    <name evidence="10" type="ORF">CLV84_1969</name>
</gene>
<reference evidence="10 11" key="1">
    <citation type="submission" date="2018-02" db="EMBL/GenBank/DDBJ databases">
        <title>Genomic Encyclopedia of Archaeal and Bacterial Type Strains, Phase II (KMG-II): from individual species to whole genera.</title>
        <authorList>
            <person name="Goeker M."/>
        </authorList>
    </citation>
    <scope>NUCLEOTIDE SEQUENCE [LARGE SCALE GENOMIC DNA]</scope>
    <source>
        <strain evidence="10 11">DSM 29526</strain>
    </source>
</reference>
<dbReference type="InterPro" id="IPR023996">
    <property type="entry name" value="TonB-dep_OMP_SusC/RagA"/>
</dbReference>
<comment type="caution">
    <text evidence="10">The sequence shown here is derived from an EMBL/GenBank/DDBJ whole genome shotgun (WGS) entry which is preliminary data.</text>
</comment>
<comment type="subcellular location">
    <subcellularLocation>
        <location evidence="1 7">Cell outer membrane</location>
        <topology evidence="1 7">Multi-pass membrane protein</topology>
    </subcellularLocation>
</comment>
<keyword evidence="6 7" id="KW-0998">Cell outer membrane</keyword>
<evidence type="ECO:0000256" key="5">
    <source>
        <dbReference type="ARBA" id="ARBA00023136"/>
    </source>
</evidence>
<organism evidence="10 11">
    <name type="scientific">Neolewinella xylanilytica</name>
    <dbReference type="NCBI Taxonomy" id="1514080"/>
    <lineage>
        <taxon>Bacteria</taxon>
        <taxon>Pseudomonadati</taxon>
        <taxon>Bacteroidota</taxon>
        <taxon>Saprospiria</taxon>
        <taxon>Saprospirales</taxon>
        <taxon>Lewinellaceae</taxon>
        <taxon>Neolewinella</taxon>
    </lineage>
</organism>
<dbReference type="SUPFAM" id="SSF56935">
    <property type="entry name" value="Porins"/>
    <property type="match status" value="1"/>
</dbReference>
<keyword evidence="3 7" id="KW-1134">Transmembrane beta strand</keyword>
<dbReference type="PROSITE" id="PS52016">
    <property type="entry name" value="TONB_DEPENDENT_REC_3"/>
    <property type="match status" value="1"/>
</dbReference>
<dbReference type="Proteomes" id="UP000237662">
    <property type="component" value="Unassembled WGS sequence"/>
</dbReference>
<evidence type="ECO:0000256" key="2">
    <source>
        <dbReference type="ARBA" id="ARBA00022448"/>
    </source>
</evidence>
<sequence length="1012" mass="109440">MKLSIRKCVSLTLLLSLLTSAAWAQKTVTGMVTDGDNFPLTGVNVLVVGSSTGTVTGLDGDYSLTVPEGSVLRFSYIGFTAQEVPVEGQTVIDVTLGADANVIDEVVVVGYGSQRREAVTGAVSSIDAEEVSALTVSNLGEAIQGRLAGVQVVSGGSPGAPPIIQVRGIGSISFGSGPLYVVDGVPGAGGLNQFDSRDIASINVLKDASATAVYGSRASNGVIIIETKKGANAQGLRMSLESTVGIQTQPRRYDLLNSEQYIQYAETFLGGSLPRDLDQPVYEGADQTFRETETDWQDAIFQDGLITQNSLHITGGGERSSFFSSFGYLKQEGIVKGSPYERFNFRINSEHSISEDGRFKFGQTLLLVNDERGIQPELGGRQLFLQAIQSLPYQPIYNPNNLGGFSGAASGLDIADPGNPVLAVNLLDNRDRVFKMLGTAYLTYEILDGLEAQAFIGGNYQNFRNYNHVPAYESTSPNPNNTVSESRNTTFSPLYRGLLNYDRLFGDHSINAVLVGEIQNSYYTPLALTVTQPNPVLDVLEGGADLRVLPGALAPNETTLRSFVTRVTYGYQGKYYATFSFRRDGSSIFAPGFQTENFPAGALGWNISEESFMEDTPFSLLKARVSYGRTGSIGLGPYAFQDPINGTVGPVFGGGNQPTISYINTLANPELRWELTDMLNIGLDMGFFNNRLNFSMEYYDRQVDNLILQIALPPSAGVATTSQNIGALQNNGFEFQGQYFGNPSGDFQWNVSANISTNANEVLSLANPDDIIEGNNDIEFTGSFNSTVTRVGDPVYSFFGFETDGIFQTDAEVQEAAFQNDLTAPGDIRFVDQNGDGEITAADRVIIGKYLPDFTYGFNFNGTYSNFDFNVFFQGSQGNDVYNGVGSLLSQTQRLFNVGTDILDAWTPQNTSTNVPRIARDDPNNNRRVSDRFVEDGSYLRMKALTVGYTLPLSEGGALSNLRLYLTGQNLVTLTGYSGLDPEIGGALSETGFDNGDYPNARSFIFGAQIGF</sequence>
<keyword evidence="8" id="KW-0732">Signal</keyword>
<evidence type="ECO:0000259" key="9">
    <source>
        <dbReference type="Pfam" id="PF07715"/>
    </source>
</evidence>
<dbReference type="InterPro" id="IPR012910">
    <property type="entry name" value="Plug_dom"/>
</dbReference>
<keyword evidence="4 7" id="KW-0812">Transmembrane</keyword>
<dbReference type="InterPro" id="IPR039426">
    <property type="entry name" value="TonB-dep_rcpt-like"/>
</dbReference>
<feature type="signal peptide" evidence="8">
    <location>
        <begin position="1"/>
        <end position="24"/>
    </location>
</feature>
<dbReference type="SUPFAM" id="SSF49464">
    <property type="entry name" value="Carboxypeptidase regulatory domain-like"/>
    <property type="match status" value="1"/>
</dbReference>
<dbReference type="NCBIfam" id="TIGR04056">
    <property type="entry name" value="OMP_RagA_SusC"/>
    <property type="match status" value="1"/>
</dbReference>
<evidence type="ECO:0000256" key="7">
    <source>
        <dbReference type="PROSITE-ProRule" id="PRU01360"/>
    </source>
</evidence>
<dbReference type="RefSeq" id="WP_170067649.1">
    <property type="nucleotide sequence ID" value="NZ_PTJC01000006.1"/>
</dbReference>
<dbReference type="InterPro" id="IPR023997">
    <property type="entry name" value="TonB-dep_OMP_SusC/RagA_CS"/>
</dbReference>
<dbReference type="InterPro" id="IPR008969">
    <property type="entry name" value="CarboxyPept-like_regulatory"/>
</dbReference>
<feature type="domain" description="TonB-dependent receptor plug" evidence="9">
    <location>
        <begin position="117"/>
        <end position="222"/>
    </location>
</feature>
<evidence type="ECO:0000256" key="8">
    <source>
        <dbReference type="SAM" id="SignalP"/>
    </source>
</evidence>
<dbReference type="AlphaFoldDB" id="A0A2S6I1N0"/>
<comment type="similarity">
    <text evidence="7">Belongs to the TonB-dependent receptor family.</text>
</comment>
<dbReference type="NCBIfam" id="TIGR04057">
    <property type="entry name" value="SusC_RagA_signa"/>
    <property type="match status" value="1"/>
</dbReference>
<dbReference type="Pfam" id="PF13715">
    <property type="entry name" value="CarbopepD_reg_2"/>
    <property type="match status" value="1"/>
</dbReference>
<name>A0A2S6I1N0_9BACT</name>
<dbReference type="InterPro" id="IPR037066">
    <property type="entry name" value="Plug_dom_sf"/>
</dbReference>
<keyword evidence="11" id="KW-1185">Reference proteome</keyword>
<dbReference type="Gene3D" id="2.60.40.1120">
    <property type="entry name" value="Carboxypeptidase-like, regulatory domain"/>
    <property type="match status" value="1"/>
</dbReference>
<evidence type="ECO:0000313" key="11">
    <source>
        <dbReference type="Proteomes" id="UP000237662"/>
    </source>
</evidence>
<accession>A0A2S6I1N0</accession>
<dbReference type="Pfam" id="PF07715">
    <property type="entry name" value="Plug"/>
    <property type="match status" value="1"/>
</dbReference>
<evidence type="ECO:0000313" key="10">
    <source>
        <dbReference type="EMBL" id="PPK85078.1"/>
    </source>
</evidence>
<dbReference type="Gene3D" id="2.170.130.10">
    <property type="entry name" value="TonB-dependent receptor, plug domain"/>
    <property type="match status" value="1"/>
</dbReference>